<dbReference type="AlphaFoldDB" id="A0A9P8ARA1"/>
<evidence type="ECO:0000313" key="2">
    <source>
        <dbReference type="EMBL" id="KAG7444979.1"/>
    </source>
</evidence>
<organism evidence="2 3">
    <name type="scientific">Guyanagaster necrorhizus</name>
    <dbReference type="NCBI Taxonomy" id="856835"/>
    <lineage>
        <taxon>Eukaryota</taxon>
        <taxon>Fungi</taxon>
        <taxon>Dikarya</taxon>
        <taxon>Basidiomycota</taxon>
        <taxon>Agaricomycotina</taxon>
        <taxon>Agaricomycetes</taxon>
        <taxon>Agaricomycetidae</taxon>
        <taxon>Agaricales</taxon>
        <taxon>Marasmiineae</taxon>
        <taxon>Physalacriaceae</taxon>
        <taxon>Guyanagaster</taxon>
    </lineage>
</organism>
<keyword evidence="1" id="KW-1133">Transmembrane helix</keyword>
<keyword evidence="1" id="KW-0472">Membrane</keyword>
<feature type="transmembrane region" description="Helical" evidence="1">
    <location>
        <begin position="26"/>
        <end position="45"/>
    </location>
</feature>
<comment type="caution">
    <text evidence="2">The sequence shown here is derived from an EMBL/GenBank/DDBJ whole genome shotgun (WGS) entry which is preliminary data.</text>
</comment>
<keyword evidence="3" id="KW-1185">Reference proteome</keyword>
<evidence type="ECO:0000313" key="3">
    <source>
        <dbReference type="Proteomes" id="UP000812287"/>
    </source>
</evidence>
<accession>A0A9P8ARA1</accession>
<gene>
    <name evidence="2" type="ORF">BT62DRAFT_202935</name>
</gene>
<name>A0A9P8ARA1_9AGAR</name>
<reference evidence="2" key="1">
    <citation type="submission" date="2020-11" db="EMBL/GenBank/DDBJ databases">
        <title>Adaptations for nitrogen fixation in a non-lichenized fungal sporocarp promotes dispersal by wood-feeding termites.</title>
        <authorList>
            <consortium name="DOE Joint Genome Institute"/>
            <person name="Koch R.A."/>
            <person name="Yoon G."/>
            <person name="Arayal U."/>
            <person name="Lail K."/>
            <person name="Amirebrahimi M."/>
            <person name="Labutti K."/>
            <person name="Lipzen A."/>
            <person name="Riley R."/>
            <person name="Barry K."/>
            <person name="Henrissat B."/>
            <person name="Grigoriev I.V."/>
            <person name="Herr J.R."/>
            <person name="Aime M.C."/>
        </authorList>
    </citation>
    <scope>NUCLEOTIDE SEQUENCE</scope>
    <source>
        <strain evidence="2">MCA 3950</strain>
    </source>
</reference>
<keyword evidence="1" id="KW-0812">Transmembrane</keyword>
<proteinExistence type="predicted"/>
<protein>
    <submittedName>
        <fullName evidence="2">Uncharacterized protein</fullName>
    </submittedName>
</protein>
<dbReference type="EMBL" id="MU250538">
    <property type="protein sequence ID" value="KAG7444979.1"/>
    <property type="molecule type" value="Genomic_DNA"/>
</dbReference>
<evidence type="ECO:0000256" key="1">
    <source>
        <dbReference type="SAM" id="Phobius"/>
    </source>
</evidence>
<sequence>MRKAMTLAFTGPKLMAHTLAVFLHPTSTNAASMILFLLWYSQLGLTSRFRALFRSNPLLCPFLFPRMESSHTNAAERCL</sequence>
<dbReference type="GeneID" id="66102331"/>
<dbReference type="RefSeq" id="XP_043038479.1">
    <property type="nucleotide sequence ID" value="XM_043180035.1"/>
</dbReference>
<dbReference type="Proteomes" id="UP000812287">
    <property type="component" value="Unassembled WGS sequence"/>
</dbReference>